<evidence type="ECO:0000256" key="3">
    <source>
        <dbReference type="ARBA" id="ARBA00023315"/>
    </source>
</evidence>
<sequence>MYIIRKFYRGLRFMYYKMARIYSYIITSFKFYLNGVKFHRDFIGFGVPILDINMSGSFTIGEKFRFNSGKYHAMGGRQQQCYFVAAAGARLSIGNNVGITSVALICHDKISIGNNVKIGINTVIYDTDFHSLDATMRNSYPERLDGVKSRPVIIKDGAFIGGHSTILKGVTIGKNSIVGAGSVVFQDIPDEQIWAGNPARYIKDTYHIKTPQHQLVNE</sequence>
<dbReference type="Pfam" id="PF00132">
    <property type="entry name" value="Hexapep"/>
    <property type="match status" value="1"/>
</dbReference>
<dbReference type="PANTHER" id="PTHR23416">
    <property type="entry name" value="SIALIC ACID SYNTHASE-RELATED"/>
    <property type="match status" value="1"/>
</dbReference>
<protein>
    <submittedName>
        <fullName evidence="5">Hexapeptide repeat of succinyl-transferase</fullName>
    </submittedName>
</protein>
<dbReference type="CDD" id="cd04647">
    <property type="entry name" value="LbH_MAT_like"/>
    <property type="match status" value="1"/>
</dbReference>
<organism evidence="5 6">
    <name type="scientific">Mucilaginibacter pineti</name>
    <dbReference type="NCBI Taxonomy" id="1391627"/>
    <lineage>
        <taxon>Bacteria</taxon>
        <taxon>Pseudomonadati</taxon>
        <taxon>Bacteroidota</taxon>
        <taxon>Sphingobacteriia</taxon>
        <taxon>Sphingobacteriales</taxon>
        <taxon>Sphingobacteriaceae</taxon>
        <taxon>Mucilaginibacter</taxon>
    </lineage>
</organism>
<reference evidence="5 6" key="1">
    <citation type="submission" date="2016-10" db="EMBL/GenBank/DDBJ databases">
        <authorList>
            <person name="de Groot N.N."/>
        </authorList>
    </citation>
    <scope>NUCLEOTIDE SEQUENCE [LARGE SCALE GENOMIC DNA]</scope>
    <source>
        <strain evidence="5 6">47C3B</strain>
    </source>
</reference>
<dbReference type="Gene3D" id="2.160.10.10">
    <property type="entry name" value="Hexapeptide repeat proteins"/>
    <property type="match status" value="1"/>
</dbReference>
<accession>A0A1G6UF19</accession>
<dbReference type="EMBL" id="FNAI01000001">
    <property type="protein sequence ID" value="SDD39849.1"/>
    <property type="molecule type" value="Genomic_DNA"/>
</dbReference>
<name>A0A1G6UF19_9SPHI</name>
<keyword evidence="1 5" id="KW-0808">Transferase</keyword>
<dbReference type="Proteomes" id="UP000199072">
    <property type="component" value="Unassembled WGS sequence"/>
</dbReference>
<dbReference type="GO" id="GO:0016746">
    <property type="term" value="F:acyltransferase activity"/>
    <property type="evidence" value="ECO:0007669"/>
    <property type="project" value="UniProtKB-KW"/>
</dbReference>
<dbReference type="InterPro" id="IPR051159">
    <property type="entry name" value="Hexapeptide_acetyltransf"/>
</dbReference>
<evidence type="ECO:0000256" key="2">
    <source>
        <dbReference type="ARBA" id="ARBA00022737"/>
    </source>
</evidence>
<dbReference type="AlphaFoldDB" id="A0A1G6UF19"/>
<feature type="transmembrane region" description="Helical" evidence="4">
    <location>
        <begin position="21"/>
        <end position="36"/>
    </location>
</feature>
<evidence type="ECO:0000256" key="4">
    <source>
        <dbReference type="SAM" id="Phobius"/>
    </source>
</evidence>
<proteinExistence type="predicted"/>
<keyword evidence="4" id="KW-0472">Membrane</keyword>
<evidence type="ECO:0000256" key="1">
    <source>
        <dbReference type="ARBA" id="ARBA00022679"/>
    </source>
</evidence>
<evidence type="ECO:0000313" key="5">
    <source>
        <dbReference type="EMBL" id="SDD39849.1"/>
    </source>
</evidence>
<gene>
    <name evidence="5" type="ORF">SAMN05216464_101625</name>
</gene>
<dbReference type="RefSeq" id="WP_091144078.1">
    <property type="nucleotide sequence ID" value="NZ_FNAI01000001.1"/>
</dbReference>
<dbReference type="InterPro" id="IPR001451">
    <property type="entry name" value="Hexapep"/>
</dbReference>
<keyword evidence="4" id="KW-0812">Transmembrane</keyword>
<dbReference type="OrthoDB" id="9801697at2"/>
<dbReference type="PROSITE" id="PS00101">
    <property type="entry name" value="HEXAPEP_TRANSFERASES"/>
    <property type="match status" value="1"/>
</dbReference>
<keyword evidence="2" id="KW-0677">Repeat</keyword>
<keyword evidence="3" id="KW-0012">Acyltransferase</keyword>
<dbReference type="STRING" id="1391627.SAMN05216464_101625"/>
<dbReference type="InterPro" id="IPR011004">
    <property type="entry name" value="Trimer_LpxA-like_sf"/>
</dbReference>
<keyword evidence="6" id="KW-1185">Reference proteome</keyword>
<evidence type="ECO:0000313" key="6">
    <source>
        <dbReference type="Proteomes" id="UP000199072"/>
    </source>
</evidence>
<keyword evidence="4" id="KW-1133">Transmembrane helix</keyword>
<dbReference type="SUPFAM" id="SSF51161">
    <property type="entry name" value="Trimeric LpxA-like enzymes"/>
    <property type="match status" value="1"/>
</dbReference>
<dbReference type="InterPro" id="IPR018357">
    <property type="entry name" value="Hexapep_transf_CS"/>
</dbReference>